<dbReference type="RefSeq" id="WP_018777248.1">
    <property type="nucleotide sequence ID" value="NZ_BDDW01000002.1"/>
</dbReference>
<dbReference type="Proteomes" id="UP001244563">
    <property type="component" value="Unassembled WGS sequence"/>
</dbReference>
<evidence type="ECO:0000313" key="2">
    <source>
        <dbReference type="EMBL" id="MDQ0101814.1"/>
    </source>
</evidence>
<protein>
    <submittedName>
        <fullName evidence="2">Membrane protein</fullName>
    </submittedName>
</protein>
<sequence length="50" mass="4976">MNNQLWIACLLGAAAGLITGQLIFNSPFLGILIGVGLGALVGAAVGPRRG</sequence>
<organism evidence="2 3">
    <name type="scientific">Paenarthrobacter nicotinovorans</name>
    <name type="common">Arthrobacter nicotinovorans</name>
    <dbReference type="NCBI Taxonomy" id="29320"/>
    <lineage>
        <taxon>Bacteria</taxon>
        <taxon>Bacillati</taxon>
        <taxon>Actinomycetota</taxon>
        <taxon>Actinomycetes</taxon>
        <taxon>Micrococcales</taxon>
        <taxon>Micrococcaceae</taxon>
        <taxon>Paenarthrobacter</taxon>
    </lineage>
</organism>
<feature type="transmembrane region" description="Helical" evidence="1">
    <location>
        <begin position="26"/>
        <end position="46"/>
    </location>
</feature>
<proteinExistence type="predicted"/>
<keyword evidence="1" id="KW-0812">Transmembrane</keyword>
<keyword evidence="1" id="KW-0472">Membrane</keyword>
<name>A0ABT9TJK7_PAENI</name>
<keyword evidence="1" id="KW-1133">Transmembrane helix</keyword>
<comment type="caution">
    <text evidence="2">The sequence shown here is derived from an EMBL/GenBank/DDBJ whole genome shotgun (WGS) entry which is preliminary data.</text>
</comment>
<evidence type="ECO:0000313" key="3">
    <source>
        <dbReference type="Proteomes" id="UP001244563"/>
    </source>
</evidence>
<accession>A0ABT9TJK7</accession>
<gene>
    <name evidence="2" type="ORF">J2T10_001456</name>
</gene>
<dbReference type="GeneID" id="84017332"/>
<reference evidence="2 3" key="1">
    <citation type="submission" date="2023-07" db="EMBL/GenBank/DDBJ databases">
        <title>Sorghum-associated microbial communities from plants grown in Nebraska, USA.</title>
        <authorList>
            <person name="Schachtman D."/>
        </authorList>
    </citation>
    <scope>NUCLEOTIDE SEQUENCE [LARGE SCALE GENOMIC DNA]</scope>
    <source>
        <strain evidence="2 3">CC523</strain>
    </source>
</reference>
<dbReference type="EMBL" id="JAUSSW010000003">
    <property type="protein sequence ID" value="MDQ0101814.1"/>
    <property type="molecule type" value="Genomic_DNA"/>
</dbReference>
<evidence type="ECO:0000256" key="1">
    <source>
        <dbReference type="SAM" id="Phobius"/>
    </source>
</evidence>
<keyword evidence="3" id="KW-1185">Reference proteome</keyword>